<gene>
    <name evidence="1" type="ORF">MFFC18_25880</name>
</gene>
<sequence>MLVPRILSSATLTAYLSHASRLTQTLSCGAIARRHARGMQRIAVSSAKACGHCDGHARMQLRTQWQQAAAARIRSQYFDWSNTVGMPESCGKTCSTSIGRLVRIGTWPRPIAGKQSVEPKRRGRRGWQIAGWSCLPLYPAPFLLIHIFRSARLTRALSCGSFIELASQMVA</sequence>
<accession>A0A5B9PC05</accession>
<dbReference type="AlphaFoldDB" id="A0A5B9PC05"/>
<protein>
    <submittedName>
        <fullName evidence="1">Uncharacterized protein</fullName>
    </submittedName>
</protein>
<organism evidence="1 2">
    <name type="scientific">Mariniblastus fucicola</name>
    <dbReference type="NCBI Taxonomy" id="980251"/>
    <lineage>
        <taxon>Bacteria</taxon>
        <taxon>Pseudomonadati</taxon>
        <taxon>Planctomycetota</taxon>
        <taxon>Planctomycetia</taxon>
        <taxon>Pirellulales</taxon>
        <taxon>Pirellulaceae</taxon>
        <taxon>Mariniblastus</taxon>
    </lineage>
</organism>
<keyword evidence="2" id="KW-1185">Reference proteome</keyword>
<proteinExistence type="predicted"/>
<evidence type="ECO:0000313" key="2">
    <source>
        <dbReference type="Proteomes" id="UP000322214"/>
    </source>
</evidence>
<name>A0A5B9PC05_9BACT</name>
<dbReference type="KEGG" id="mff:MFFC18_25880"/>
<dbReference type="EMBL" id="CP042912">
    <property type="protein sequence ID" value="QEG22705.1"/>
    <property type="molecule type" value="Genomic_DNA"/>
</dbReference>
<reference evidence="1 2" key="1">
    <citation type="submission" date="2019-08" db="EMBL/GenBank/DDBJ databases">
        <title>Deep-cultivation of Planctomycetes and their phenomic and genomic characterization uncovers novel biology.</title>
        <authorList>
            <person name="Wiegand S."/>
            <person name="Jogler M."/>
            <person name="Boedeker C."/>
            <person name="Pinto D."/>
            <person name="Vollmers J."/>
            <person name="Rivas-Marin E."/>
            <person name="Kohn T."/>
            <person name="Peeters S.H."/>
            <person name="Heuer A."/>
            <person name="Rast P."/>
            <person name="Oberbeckmann S."/>
            <person name="Bunk B."/>
            <person name="Jeske O."/>
            <person name="Meyerdierks A."/>
            <person name="Storesund J.E."/>
            <person name="Kallscheuer N."/>
            <person name="Luecker S."/>
            <person name="Lage O.M."/>
            <person name="Pohl T."/>
            <person name="Merkel B.J."/>
            <person name="Hornburger P."/>
            <person name="Mueller R.-W."/>
            <person name="Bruemmer F."/>
            <person name="Labrenz M."/>
            <person name="Spormann A.M."/>
            <person name="Op den Camp H."/>
            <person name="Overmann J."/>
            <person name="Amann R."/>
            <person name="Jetten M.S.M."/>
            <person name="Mascher T."/>
            <person name="Medema M.H."/>
            <person name="Devos D.P."/>
            <person name="Kaster A.-K."/>
            <person name="Ovreas L."/>
            <person name="Rohde M."/>
            <person name="Galperin M.Y."/>
            <person name="Jogler C."/>
        </authorList>
    </citation>
    <scope>NUCLEOTIDE SEQUENCE [LARGE SCALE GENOMIC DNA]</scope>
    <source>
        <strain evidence="1 2">FC18</strain>
    </source>
</reference>
<evidence type="ECO:0000313" key="1">
    <source>
        <dbReference type="EMBL" id="QEG22705.1"/>
    </source>
</evidence>
<dbReference type="Proteomes" id="UP000322214">
    <property type="component" value="Chromosome"/>
</dbReference>